<comment type="caution">
    <text evidence="1">The sequence shown here is derived from an EMBL/GenBank/DDBJ whole genome shotgun (WGS) entry which is preliminary data.</text>
</comment>
<protein>
    <submittedName>
        <fullName evidence="1">Uncharacterized protein</fullName>
    </submittedName>
</protein>
<organism evidence="1 2">
    <name type="scientific">Dendrolimus kikuchii</name>
    <dbReference type="NCBI Taxonomy" id="765133"/>
    <lineage>
        <taxon>Eukaryota</taxon>
        <taxon>Metazoa</taxon>
        <taxon>Ecdysozoa</taxon>
        <taxon>Arthropoda</taxon>
        <taxon>Hexapoda</taxon>
        <taxon>Insecta</taxon>
        <taxon>Pterygota</taxon>
        <taxon>Neoptera</taxon>
        <taxon>Endopterygota</taxon>
        <taxon>Lepidoptera</taxon>
        <taxon>Glossata</taxon>
        <taxon>Ditrysia</taxon>
        <taxon>Bombycoidea</taxon>
        <taxon>Lasiocampidae</taxon>
        <taxon>Dendrolimus</taxon>
    </lineage>
</organism>
<evidence type="ECO:0000313" key="2">
    <source>
        <dbReference type="Proteomes" id="UP000824533"/>
    </source>
</evidence>
<evidence type="ECO:0000313" key="1">
    <source>
        <dbReference type="EMBL" id="KAJ0169791.1"/>
    </source>
</evidence>
<dbReference type="EMBL" id="CM034415">
    <property type="protein sequence ID" value="KAJ0169791.1"/>
    <property type="molecule type" value="Genomic_DNA"/>
</dbReference>
<sequence length="102" mass="12189">MDDDPFVSCPYNKVHRVPLSRLQGHIVKCQKNYPELKICPYNATHRYQETEIHRHVKNCVSKEQVFPETTKEDRMADFRRVKCNNESDFIPESDPNHEIWDD</sequence>
<gene>
    <name evidence="1" type="ORF">K1T71_014397</name>
</gene>
<keyword evidence="2" id="KW-1185">Reference proteome</keyword>
<name>A0ACC1CE78_9NEOP</name>
<accession>A0ACC1CE78</accession>
<proteinExistence type="predicted"/>
<reference evidence="1 2" key="1">
    <citation type="journal article" date="2021" name="Front. Genet.">
        <title>Chromosome-Level Genome Assembly Reveals Significant Gene Expansion in the Toll and IMD Signaling Pathways of Dendrolimus kikuchii.</title>
        <authorList>
            <person name="Zhou J."/>
            <person name="Wu P."/>
            <person name="Xiong Z."/>
            <person name="Liu N."/>
            <person name="Zhao N."/>
            <person name="Ji M."/>
            <person name="Qiu Y."/>
            <person name="Yang B."/>
        </authorList>
    </citation>
    <scope>NUCLEOTIDE SEQUENCE [LARGE SCALE GENOMIC DNA]</scope>
    <source>
        <strain evidence="1">Ann1</strain>
    </source>
</reference>
<dbReference type="Proteomes" id="UP000824533">
    <property type="component" value="Linkage Group LG29"/>
</dbReference>